<organism evidence="3 4">
    <name type="scientific">Lacipirellula limnantheis</name>
    <dbReference type="NCBI Taxonomy" id="2528024"/>
    <lineage>
        <taxon>Bacteria</taxon>
        <taxon>Pseudomonadati</taxon>
        <taxon>Planctomycetota</taxon>
        <taxon>Planctomycetia</taxon>
        <taxon>Pirellulales</taxon>
        <taxon>Lacipirellulaceae</taxon>
        <taxon>Lacipirellula</taxon>
    </lineage>
</organism>
<dbReference type="InterPro" id="IPR029058">
    <property type="entry name" value="AB_hydrolase_fold"/>
</dbReference>
<evidence type="ECO:0000313" key="3">
    <source>
        <dbReference type="EMBL" id="QDT75781.1"/>
    </source>
</evidence>
<evidence type="ECO:0000259" key="2">
    <source>
        <dbReference type="Pfam" id="PF01738"/>
    </source>
</evidence>
<dbReference type="EMBL" id="CP036339">
    <property type="protein sequence ID" value="QDT75781.1"/>
    <property type="molecule type" value="Genomic_DNA"/>
</dbReference>
<dbReference type="Gene3D" id="3.40.50.1820">
    <property type="entry name" value="alpha/beta hydrolase"/>
    <property type="match status" value="1"/>
</dbReference>
<dbReference type="PANTHER" id="PTHR46623:SF6">
    <property type="entry name" value="ALPHA_BETA-HYDROLASES SUPERFAMILY PROTEIN"/>
    <property type="match status" value="1"/>
</dbReference>
<dbReference type="AlphaFoldDB" id="A0A517U563"/>
<dbReference type="EC" id="3.1.1.45" evidence="3"/>
<gene>
    <name evidence="3" type="primary">clcD</name>
    <name evidence="3" type="ORF">I41_50240</name>
</gene>
<name>A0A517U563_9BACT</name>
<accession>A0A517U563</accession>
<feature type="domain" description="Dienelactone hydrolase" evidence="2">
    <location>
        <begin position="58"/>
        <end position="273"/>
    </location>
</feature>
<dbReference type="RefSeq" id="WP_145435561.1">
    <property type="nucleotide sequence ID" value="NZ_CP036339.1"/>
</dbReference>
<dbReference type="PANTHER" id="PTHR46623">
    <property type="entry name" value="CARBOXYMETHYLENEBUTENOLIDASE-RELATED"/>
    <property type="match status" value="1"/>
</dbReference>
<protein>
    <submittedName>
        <fullName evidence="3">Carboxymethylenebutenolidase</fullName>
        <ecNumber evidence="3">3.1.1.45</ecNumber>
    </submittedName>
</protein>
<dbReference type="Pfam" id="PF01738">
    <property type="entry name" value="DLH"/>
    <property type="match status" value="1"/>
</dbReference>
<keyword evidence="4" id="KW-1185">Reference proteome</keyword>
<evidence type="ECO:0000313" key="4">
    <source>
        <dbReference type="Proteomes" id="UP000317909"/>
    </source>
</evidence>
<proteinExistence type="predicted"/>
<reference evidence="3 4" key="1">
    <citation type="submission" date="2019-02" db="EMBL/GenBank/DDBJ databases">
        <title>Deep-cultivation of Planctomycetes and their phenomic and genomic characterization uncovers novel biology.</title>
        <authorList>
            <person name="Wiegand S."/>
            <person name="Jogler M."/>
            <person name="Boedeker C."/>
            <person name="Pinto D."/>
            <person name="Vollmers J."/>
            <person name="Rivas-Marin E."/>
            <person name="Kohn T."/>
            <person name="Peeters S.H."/>
            <person name="Heuer A."/>
            <person name="Rast P."/>
            <person name="Oberbeckmann S."/>
            <person name="Bunk B."/>
            <person name="Jeske O."/>
            <person name="Meyerdierks A."/>
            <person name="Storesund J.E."/>
            <person name="Kallscheuer N."/>
            <person name="Luecker S."/>
            <person name="Lage O.M."/>
            <person name="Pohl T."/>
            <person name="Merkel B.J."/>
            <person name="Hornburger P."/>
            <person name="Mueller R.-W."/>
            <person name="Bruemmer F."/>
            <person name="Labrenz M."/>
            <person name="Spormann A.M."/>
            <person name="Op den Camp H."/>
            <person name="Overmann J."/>
            <person name="Amann R."/>
            <person name="Jetten M.S.M."/>
            <person name="Mascher T."/>
            <person name="Medema M.H."/>
            <person name="Devos D.P."/>
            <person name="Kaster A.-K."/>
            <person name="Ovreas L."/>
            <person name="Rohde M."/>
            <person name="Galperin M.Y."/>
            <person name="Jogler C."/>
        </authorList>
    </citation>
    <scope>NUCLEOTIDE SEQUENCE [LARGE SCALE GENOMIC DNA]</scope>
    <source>
        <strain evidence="3 4">I41</strain>
    </source>
</reference>
<dbReference type="SUPFAM" id="SSF53474">
    <property type="entry name" value="alpha/beta-Hydrolases"/>
    <property type="match status" value="1"/>
</dbReference>
<keyword evidence="1" id="KW-0732">Signal</keyword>
<sequence precursor="true">MRSFHRFALHVAIALSLAAAAGGLARAQATDPVQERLNNTPRHHEWVEIETPAGRKVKTFVVFPEVKDKAAAVIIIHENKGLTDWERIVTDRLAEAGYVALAPDLLSGTGPDGGGTAAFASRDAATQGIYALKPDQVTADLDAVAAYAKKIEAADGKIAVIGFCWGGGKSFAYAGHNPDVAAAMVCYGTAPEDEAALKSIKAPVYGFYGGNDARITSQVPRVTEAMKKLGKTYEPVVYEGAGHGFLRAGEQPTASDDDKKAFAEGWERVKKILGGL</sequence>
<dbReference type="Proteomes" id="UP000317909">
    <property type="component" value="Chromosome"/>
</dbReference>
<feature type="chain" id="PRO_5022175365" evidence="1">
    <location>
        <begin position="22"/>
        <end position="276"/>
    </location>
</feature>
<dbReference type="KEGG" id="llh:I41_50240"/>
<dbReference type="OrthoDB" id="9771666at2"/>
<dbReference type="InterPro" id="IPR051049">
    <property type="entry name" value="Dienelactone_hydrolase-like"/>
</dbReference>
<dbReference type="GO" id="GO:0008806">
    <property type="term" value="F:carboxymethylenebutenolidase activity"/>
    <property type="evidence" value="ECO:0007669"/>
    <property type="project" value="UniProtKB-EC"/>
</dbReference>
<keyword evidence="3" id="KW-0378">Hydrolase</keyword>
<feature type="signal peptide" evidence="1">
    <location>
        <begin position="1"/>
        <end position="21"/>
    </location>
</feature>
<dbReference type="InterPro" id="IPR002925">
    <property type="entry name" value="Dienelactn_hydro"/>
</dbReference>
<evidence type="ECO:0000256" key="1">
    <source>
        <dbReference type="SAM" id="SignalP"/>
    </source>
</evidence>